<gene>
    <name evidence="6" type="ORF">A8C75_10570</name>
</gene>
<dbReference type="InterPro" id="IPR050176">
    <property type="entry name" value="LTTR"/>
</dbReference>
<dbReference type="PROSITE" id="PS50931">
    <property type="entry name" value="HTH_LYSR"/>
    <property type="match status" value="1"/>
</dbReference>
<dbReference type="RefSeq" id="WP_067381786.1">
    <property type="nucleotide sequence ID" value="NZ_CP015839.1"/>
</dbReference>
<keyword evidence="7" id="KW-1185">Reference proteome</keyword>
<dbReference type="InterPro" id="IPR000847">
    <property type="entry name" value="LysR_HTH_N"/>
</dbReference>
<dbReference type="Gene3D" id="3.40.190.10">
    <property type="entry name" value="Periplasmic binding protein-like II"/>
    <property type="match status" value="2"/>
</dbReference>
<dbReference type="InterPro" id="IPR036390">
    <property type="entry name" value="WH_DNA-bd_sf"/>
</dbReference>
<feature type="domain" description="HTH lysR-type" evidence="5">
    <location>
        <begin position="6"/>
        <end position="60"/>
    </location>
</feature>
<keyword evidence="2" id="KW-0805">Transcription regulation</keyword>
<name>A0A1A9EZG8_9GAMM</name>
<sequence>MKNLPMDLLRTFVTINDLGGFTQAGEVLGRSQPAVSLQIKRLEELVALQLFNRSQGLRLTEEGQMLYGYARKILDLNDTAVSQLMTPAVSGSVRLGIPNDFEVSFLPMMLSKFSRAYPNVMLDVSSDLSVNLRRDYLRGAYDMVMSMDEHPSSEILQGDAIVEPLTWVSGPGFQLDPAEPVPLVLYPKGCVYRHNVTEALNKAGIAWRILYCTSSLLGIQSAIEAGLGISALASNTVPGVLRADKVLGHLPSLGDVTIGFNYDVASLSAASARLLEYLRQGLQQSQLYQPPHRV</sequence>
<organism evidence="6 7">
    <name type="scientific">Marinobacterium aestuarii</name>
    <dbReference type="NCBI Taxonomy" id="1821621"/>
    <lineage>
        <taxon>Bacteria</taxon>
        <taxon>Pseudomonadati</taxon>
        <taxon>Pseudomonadota</taxon>
        <taxon>Gammaproteobacteria</taxon>
        <taxon>Oceanospirillales</taxon>
        <taxon>Oceanospirillaceae</taxon>
        <taxon>Marinobacterium</taxon>
    </lineage>
</organism>
<accession>A0A1A9EZG8</accession>
<evidence type="ECO:0000313" key="6">
    <source>
        <dbReference type="EMBL" id="ANG62883.1"/>
    </source>
</evidence>
<evidence type="ECO:0000259" key="5">
    <source>
        <dbReference type="PROSITE" id="PS50931"/>
    </source>
</evidence>
<keyword evidence="3" id="KW-0238">DNA-binding</keyword>
<evidence type="ECO:0000256" key="4">
    <source>
        <dbReference type="ARBA" id="ARBA00023163"/>
    </source>
</evidence>
<dbReference type="Pfam" id="PF03466">
    <property type="entry name" value="LysR_substrate"/>
    <property type="match status" value="1"/>
</dbReference>
<protein>
    <submittedName>
        <fullName evidence="6">LysR family transcriptional regulator</fullName>
    </submittedName>
</protein>
<dbReference type="EMBL" id="CP015839">
    <property type="protein sequence ID" value="ANG62883.1"/>
    <property type="molecule type" value="Genomic_DNA"/>
</dbReference>
<reference evidence="7" key="1">
    <citation type="submission" date="2016-05" db="EMBL/GenBank/DDBJ databases">
        <authorList>
            <person name="Baek K."/>
            <person name="Yang S.-J."/>
        </authorList>
    </citation>
    <scope>NUCLEOTIDE SEQUENCE [LARGE SCALE GENOMIC DNA]</scope>
    <source>
        <strain evidence="7">ST58-10</strain>
    </source>
</reference>
<dbReference type="GO" id="GO:0003700">
    <property type="term" value="F:DNA-binding transcription factor activity"/>
    <property type="evidence" value="ECO:0007669"/>
    <property type="project" value="InterPro"/>
</dbReference>
<dbReference type="SUPFAM" id="SSF53850">
    <property type="entry name" value="Periplasmic binding protein-like II"/>
    <property type="match status" value="1"/>
</dbReference>
<dbReference type="InterPro" id="IPR036388">
    <property type="entry name" value="WH-like_DNA-bd_sf"/>
</dbReference>
<comment type="similarity">
    <text evidence="1">Belongs to the LysR transcriptional regulatory family.</text>
</comment>
<dbReference type="PANTHER" id="PTHR30579">
    <property type="entry name" value="TRANSCRIPTIONAL REGULATOR"/>
    <property type="match status" value="1"/>
</dbReference>
<dbReference type="PANTHER" id="PTHR30579:SF7">
    <property type="entry name" value="HTH-TYPE TRANSCRIPTIONAL REGULATOR LRHA-RELATED"/>
    <property type="match status" value="1"/>
</dbReference>
<proteinExistence type="inferred from homology"/>
<evidence type="ECO:0000256" key="3">
    <source>
        <dbReference type="ARBA" id="ARBA00023125"/>
    </source>
</evidence>
<dbReference type="Pfam" id="PF00126">
    <property type="entry name" value="HTH_1"/>
    <property type="match status" value="1"/>
</dbReference>
<dbReference type="AlphaFoldDB" id="A0A1A9EZG8"/>
<dbReference type="SUPFAM" id="SSF46785">
    <property type="entry name" value="Winged helix' DNA-binding domain"/>
    <property type="match status" value="1"/>
</dbReference>
<keyword evidence="4" id="KW-0804">Transcription</keyword>
<dbReference type="STRING" id="1821621.A8C75_10570"/>
<dbReference type="PRINTS" id="PR00039">
    <property type="entry name" value="HTHLYSR"/>
</dbReference>
<dbReference type="Gene3D" id="1.10.10.10">
    <property type="entry name" value="Winged helix-like DNA-binding domain superfamily/Winged helix DNA-binding domain"/>
    <property type="match status" value="1"/>
</dbReference>
<dbReference type="GO" id="GO:0003677">
    <property type="term" value="F:DNA binding"/>
    <property type="evidence" value="ECO:0007669"/>
    <property type="project" value="UniProtKB-KW"/>
</dbReference>
<dbReference type="OrthoDB" id="5723059at2"/>
<evidence type="ECO:0000256" key="1">
    <source>
        <dbReference type="ARBA" id="ARBA00009437"/>
    </source>
</evidence>
<evidence type="ECO:0000256" key="2">
    <source>
        <dbReference type="ARBA" id="ARBA00023015"/>
    </source>
</evidence>
<dbReference type="InterPro" id="IPR005119">
    <property type="entry name" value="LysR_subst-bd"/>
</dbReference>
<dbReference type="Proteomes" id="UP000078070">
    <property type="component" value="Chromosome"/>
</dbReference>
<evidence type="ECO:0000313" key="7">
    <source>
        <dbReference type="Proteomes" id="UP000078070"/>
    </source>
</evidence>
<reference evidence="6 7" key="2">
    <citation type="journal article" date="2018" name="Int. J. Syst. Evol. Microbiol.">
        <title>Marinobacterium aestuarii sp. nov., a benzene-degrading marine bacterium isolated from estuary sediment.</title>
        <authorList>
            <person name="Bae S.S."/>
            <person name="Jung J."/>
            <person name="Chung D."/>
            <person name="Baek K."/>
        </authorList>
    </citation>
    <scope>NUCLEOTIDE SEQUENCE [LARGE SCALE GENOMIC DNA]</scope>
    <source>
        <strain evidence="6 7">ST58-10</strain>
    </source>
</reference>
<dbReference type="KEGG" id="mars:A8C75_10570"/>